<gene>
    <name evidence="2" type="ORF">EJC50_25770</name>
</gene>
<feature type="compositionally biased region" description="Basic and acidic residues" evidence="1">
    <location>
        <begin position="25"/>
        <end position="45"/>
    </location>
</feature>
<proteinExistence type="predicted"/>
<evidence type="ECO:0000313" key="3">
    <source>
        <dbReference type="Proteomes" id="UP000272528"/>
    </source>
</evidence>
<dbReference type="RefSeq" id="WP_126018677.1">
    <property type="nucleotide sequence ID" value="NZ_CP034437.1"/>
</dbReference>
<sequence>MNQPYSTYTTEKLWQYQQQELERSIRDSEQIRQAKANQREEREQKTSTNLRPAARFKLPSYLSKWLLAKTVSTQPDRSECERGEQIHAE</sequence>
<feature type="region of interest" description="Disordered" evidence="1">
    <location>
        <begin position="25"/>
        <end position="52"/>
    </location>
</feature>
<dbReference type="OrthoDB" id="2632987at2"/>
<dbReference type="AlphaFoldDB" id="A0A3S9AAC0"/>
<dbReference type="Proteomes" id="UP000272528">
    <property type="component" value="Chromosome"/>
</dbReference>
<keyword evidence="3" id="KW-1185">Reference proteome</keyword>
<protein>
    <submittedName>
        <fullName evidence="2">Uncharacterized protein</fullName>
    </submittedName>
</protein>
<accession>A0A3S9AAC0</accession>
<name>A0A3S9AAC0_9BACL</name>
<organism evidence="2 3">
    <name type="scientific">Paenibacillus albus</name>
    <dbReference type="NCBI Taxonomy" id="2495582"/>
    <lineage>
        <taxon>Bacteria</taxon>
        <taxon>Bacillati</taxon>
        <taxon>Bacillota</taxon>
        <taxon>Bacilli</taxon>
        <taxon>Bacillales</taxon>
        <taxon>Paenibacillaceae</taxon>
        <taxon>Paenibacillus</taxon>
    </lineage>
</organism>
<dbReference type="KEGG" id="palb:EJC50_25770"/>
<reference evidence="3" key="1">
    <citation type="submission" date="2018-12" db="EMBL/GenBank/DDBJ databases">
        <title>Genome sequence of Peanibacillus sp.</title>
        <authorList>
            <person name="Subramani G."/>
            <person name="Srinivasan S."/>
            <person name="Kim M.K."/>
        </authorList>
    </citation>
    <scope>NUCLEOTIDE SEQUENCE [LARGE SCALE GENOMIC DNA]</scope>
    <source>
        <strain evidence="3">18JY67-1</strain>
    </source>
</reference>
<dbReference type="EMBL" id="CP034437">
    <property type="protein sequence ID" value="AZN42717.1"/>
    <property type="molecule type" value="Genomic_DNA"/>
</dbReference>
<evidence type="ECO:0000313" key="2">
    <source>
        <dbReference type="EMBL" id="AZN42717.1"/>
    </source>
</evidence>
<evidence type="ECO:0000256" key="1">
    <source>
        <dbReference type="SAM" id="MobiDB-lite"/>
    </source>
</evidence>